<proteinExistence type="predicted"/>
<keyword evidence="1" id="KW-0812">Transmembrane</keyword>
<feature type="transmembrane region" description="Helical" evidence="1">
    <location>
        <begin position="151"/>
        <end position="169"/>
    </location>
</feature>
<sequence>MSDDALEWKASLIRPSMTLSRILLILGAWGLILNVVNLTIGAYSGKKALWSGFFFSGASNTNSSDLVLGDLVFLLVSLSFCFLGLMGMRNALGGDNGLLAALSSDFSSFGNKLFSSEQGYMPTLGSWLIVFGVIFYLSWSIFNETWLDPGVYSVMITLISFGCGILMFADSER</sequence>
<dbReference type="AlphaFoldDB" id="A0A1B1TEW7"/>
<feature type="transmembrane region" description="Helical" evidence="1">
    <location>
        <begin position="119"/>
        <end position="139"/>
    </location>
</feature>
<evidence type="ECO:0000256" key="1">
    <source>
        <dbReference type="SAM" id="Phobius"/>
    </source>
</evidence>
<feature type="transmembrane region" description="Helical" evidence="1">
    <location>
        <begin position="21"/>
        <end position="46"/>
    </location>
</feature>
<organism evidence="2">
    <name type="scientific">uncultured Poseidoniia archaeon</name>
    <dbReference type="NCBI Taxonomy" id="1697135"/>
    <lineage>
        <taxon>Archaea</taxon>
        <taxon>Methanobacteriati</taxon>
        <taxon>Thermoplasmatota</taxon>
        <taxon>Candidatus Poseidoniia</taxon>
        <taxon>environmental samples</taxon>
    </lineage>
</organism>
<reference evidence="2" key="1">
    <citation type="submission" date="2014-11" db="EMBL/GenBank/DDBJ databases">
        <authorList>
            <person name="Zhu J."/>
            <person name="Qi W."/>
            <person name="Song R."/>
        </authorList>
    </citation>
    <scope>NUCLEOTIDE SEQUENCE</scope>
</reference>
<keyword evidence="1" id="KW-1133">Transmembrane helix</keyword>
<feature type="transmembrane region" description="Helical" evidence="1">
    <location>
        <begin position="66"/>
        <end position="86"/>
    </location>
</feature>
<protein>
    <submittedName>
        <fullName evidence="2">Uncharacterized protein</fullName>
    </submittedName>
</protein>
<accession>A0A1B1TEW7</accession>
<reference evidence="2" key="2">
    <citation type="journal article" date="2015" name="ISME J.">
        <title>A new class of marine Euryarchaeota group II from the Mediterranean deep chlorophyll maximum.</title>
        <authorList>
            <person name="Martin-Cuadrado A.B."/>
            <person name="Garcia-Heredia I."/>
            <person name="Molto A.G."/>
            <person name="Lopez-Ubeda R."/>
            <person name="Kimes N."/>
            <person name="Lopez-Garcia P."/>
            <person name="Moreira D."/>
            <person name="Rodriguez-Valera F."/>
        </authorList>
    </citation>
    <scope>NUCLEOTIDE SEQUENCE</scope>
</reference>
<dbReference type="EMBL" id="KP211909">
    <property type="protein sequence ID" value="ANV80826.1"/>
    <property type="molecule type" value="Genomic_DNA"/>
</dbReference>
<keyword evidence="1" id="KW-0472">Membrane</keyword>
<evidence type="ECO:0000313" key="2">
    <source>
        <dbReference type="EMBL" id="ANV80826.1"/>
    </source>
</evidence>
<name>A0A1B1TEW7_9ARCH</name>